<dbReference type="GO" id="GO:0016887">
    <property type="term" value="F:ATP hydrolysis activity"/>
    <property type="evidence" value="ECO:0007669"/>
    <property type="project" value="InterPro"/>
</dbReference>
<dbReference type="SUPFAM" id="SSF52540">
    <property type="entry name" value="P-loop containing nucleoside triphosphate hydrolases"/>
    <property type="match status" value="1"/>
</dbReference>
<evidence type="ECO:0000256" key="1">
    <source>
        <dbReference type="ARBA" id="ARBA00005417"/>
    </source>
</evidence>
<protein>
    <submittedName>
        <fullName evidence="5">ATP-binding cassette domain-containing protein</fullName>
    </submittedName>
</protein>
<dbReference type="InterPro" id="IPR003439">
    <property type="entry name" value="ABC_transporter-like_ATP-bd"/>
</dbReference>
<dbReference type="RefSeq" id="WP_130751291.1">
    <property type="nucleotide sequence ID" value="NZ_SIPC01000010.1"/>
</dbReference>
<evidence type="ECO:0000313" key="6">
    <source>
        <dbReference type="Proteomes" id="UP000293652"/>
    </source>
</evidence>
<comment type="similarity">
    <text evidence="1">Belongs to the ABC transporter superfamily.</text>
</comment>
<dbReference type="InterPro" id="IPR015854">
    <property type="entry name" value="ABC_transpr_LolD-like"/>
</dbReference>
<dbReference type="PROSITE" id="PS00211">
    <property type="entry name" value="ABC_TRANSPORTER_1"/>
    <property type="match status" value="1"/>
</dbReference>
<dbReference type="PROSITE" id="PS50893">
    <property type="entry name" value="ABC_TRANSPORTER_2"/>
    <property type="match status" value="1"/>
</dbReference>
<dbReference type="Pfam" id="PF00005">
    <property type="entry name" value="ABC_tran"/>
    <property type="match status" value="1"/>
</dbReference>
<comment type="caution">
    <text evidence="5">The sequence shown here is derived from an EMBL/GenBank/DDBJ whole genome shotgun (WGS) entry which is preliminary data.</text>
</comment>
<gene>
    <name evidence="5" type="ORF">ELI03_35330</name>
</gene>
<dbReference type="PANTHER" id="PTHR24220">
    <property type="entry name" value="IMPORT ATP-BINDING PROTEIN"/>
    <property type="match status" value="1"/>
</dbReference>
<dbReference type="GO" id="GO:0022857">
    <property type="term" value="F:transmembrane transporter activity"/>
    <property type="evidence" value="ECO:0007669"/>
    <property type="project" value="TreeGrafter"/>
</dbReference>
<sequence>MIPKPDEGNAIGEPSMKVSGDCIFRVAGAERHLSDGQRRTEIRLEQIEMRAGETYALCGPSGIGKTTALEILSLACRPDVPGHMVFSAEGRSVDLHDLASRKGGDALAAIRGRSFGYVVQTAHLFPFLTVQENIELAQRIAGRRDPVFGEWLMDELQISGLAASFPNHLSGGQRQRVCVARALAHRPAIVLADEPTSAVDQEIANRIMALLVGYAEEYAAGVLVITHNVELVRRFALKELSIESSVSHGVQRTVIGGPGFVMEPVLRREGANDMRGPVT</sequence>
<dbReference type="Proteomes" id="UP000293652">
    <property type="component" value="Unassembled WGS sequence"/>
</dbReference>
<dbReference type="GO" id="GO:0005886">
    <property type="term" value="C:plasma membrane"/>
    <property type="evidence" value="ECO:0007669"/>
    <property type="project" value="TreeGrafter"/>
</dbReference>
<keyword evidence="3 5" id="KW-0067">ATP-binding</keyword>
<evidence type="ECO:0000313" key="5">
    <source>
        <dbReference type="EMBL" id="TAX64123.1"/>
    </source>
</evidence>
<dbReference type="GO" id="GO:0005524">
    <property type="term" value="F:ATP binding"/>
    <property type="evidence" value="ECO:0007669"/>
    <property type="project" value="UniProtKB-KW"/>
</dbReference>
<evidence type="ECO:0000259" key="4">
    <source>
        <dbReference type="PROSITE" id="PS50893"/>
    </source>
</evidence>
<feature type="domain" description="ABC transporter" evidence="4">
    <location>
        <begin position="24"/>
        <end position="269"/>
    </location>
</feature>
<organism evidence="5 6">
    <name type="scientific">Rhizobium leguminosarum</name>
    <dbReference type="NCBI Taxonomy" id="384"/>
    <lineage>
        <taxon>Bacteria</taxon>
        <taxon>Pseudomonadati</taxon>
        <taxon>Pseudomonadota</taxon>
        <taxon>Alphaproteobacteria</taxon>
        <taxon>Hyphomicrobiales</taxon>
        <taxon>Rhizobiaceae</taxon>
        <taxon>Rhizobium/Agrobacterium group</taxon>
        <taxon>Rhizobium</taxon>
    </lineage>
</organism>
<dbReference type="SMART" id="SM00382">
    <property type="entry name" value="AAA"/>
    <property type="match status" value="1"/>
</dbReference>
<dbReference type="InterPro" id="IPR027417">
    <property type="entry name" value="P-loop_NTPase"/>
</dbReference>
<dbReference type="AlphaFoldDB" id="A0A4Q8XNL7"/>
<dbReference type="Gene3D" id="3.40.50.300">
    <property type="entry name" value="P-loop containing nucleotide triphosphate hydrolases"/>
    <property type="match status" value="1"/>
</dbReference>
<name>A0A4Q8XNL7_RHILE</name>
<accession>A0A4Q8XNL7</accession>
<reference evidence="5 6" key="1">
    <citation type="submission" date="2019-02" db="EMBL/GenBank/DDBJ databases">
        <title>The genomic architecture of introgression among sibling species of bacteria.</title>
        <authorList>
            <person name="Cavassim M.I.A."/>
            <person name="Moeskjaer S."/>
            <person name="Moslemi C."/>
            <person name="Fields B."/>
            <person name="Bachmann A."/>
            <person name="Vilhjalmsson B."/>
            <person name="Schierup M.H."/>
            <person name="Young J.P.W."/>
            <person name="Andersen S.U."/>
        </authorList>
    </citation>
    <scope>NUCLEOTIDE SEQUENCE [LARGE SCALE GENOMIC DNA]</scope>
    <source>
        <strain evidence="5 6">SM145A</strain>
    </source>
</reference>
<dbReference type="InterPro" id="IPR017871">
    <property type="entry name" value="ABC_transporter-like_CS"/>
</dbReference>
<evidence type="ECO:0000256" key="2">
    <source>
        <dbReference type="ARBA" id="ARBA00022741"/>
    </source>
</evidence>
<evidence type="ECO:0000256" key="3">
    <source>
        <dbReference type="ARBA" id="ARBA00022840"/>
    </source>
</evidence>
<dbReference type="EMBL" id="SIPC01000010">
    <property type="protein sequence ID" value="TAX64123.1"/>
    <property type="molecule type" value="Genomic_DNA"/>
</dbReference>
<proteinExistence type="inferred from homology"/>
<keyword evidence="2" id="KW-0547">Nucleotide-binding</keyword>
<dbReference type="PANTHER" id="PTHR24220:SF86">
    <property type="entry name" value="ABC TRANSPORTER ABCH.1"/>
    <property type="match status" value="1"/>
</dbReference>
<dbReference type="InterPro" id="IPR003593">
    <property type="entry name" value="AAA+_ATPase"/>
</dbReference>